<dbReference type="PANTHER" id="PTHR45754:SF3">
    <property type="entry name" value="METHYLENETETRAHYDROFOLATE REDUCTASE (NADPH)"/>
    <property type="match status" value="1"/>
</dbReference>
<organism evidence="13 14">
    <name type="scientific">Buchnera aphidicola</name>
    <name type="common">Melanaphis sacchari</name>
    <dbReference type="NCBI Taxonomy" id="2173854"/>
    <lineage>
        <taxon>Bacteria</taxon>
        <taxon>Pseudomonadati</taxon>
        <taxon>Pseudomonadota</taxon>
        <taxon>Gammaproteobacteria</taxon>
        <taxon>Enterobacterales</taxon>
        <taxon>Erwiniaceae</taxon>
        <taxon>Buchnera</taxon>
    </lineage>
</organism>
<dbReference type="UniPathway" id="UPA00193"/>
<evidence type="ECO:0000256" key="5">
    <source>
        <dbReference type="ARBA" id="ARBA00022630"/>
    </source>
</evidence>
<dbReference type="SUPFAM" id="SSF51730">
    <property type="entry name" value="FAD-linked oxidoreductase"/>
    <property type="match status" value="1"/>
</dbReference>
<comment type="similarity">
    <text evidence="3 12">Belongs to the methylenetetrahydrofolate reductase family.</text>
</comment>
<evidence type="ECO:0000256" key="3">
    <source>
        <dbReference type="ARBA" id="ARBA00006743"/>
    </source>
</evidence>
<dbReference type="NCBIfam" id="TIGR00676">
    <property type="entry name" value="fadh2"/>
    <property type="match status" value="1"/>
</dbReference>
<evidence type="ECO:0000256" key="9">
    <source>
        <dbReference type="ARBA" id="ARBA00023167"/>
    </source>
</evidence>
<dbReference type="GO" id="GO:0009086">
    <property type="term" value="P:methionine biosynthetic process"/>
    <property type="evidence" value="ECO:0007669"/>
    <property type="project" value="UniProtKB-KW"/>
</dbReference>
<comment type="pathway">
    <text evidence="10">Amino-acid biosynthesis; L-methionine biosynthesis via de novo pathway.</text>
</comment>
<keyword evidence="7 12" id="KW-0560">Oxidoreductase</keyword>
<dbReference type="CDD" id="cd00537">
    <property type="entry name" value="MTHFR"/>
    <property type="match status" value="1"/>
</dbReference>
<accession>A0A2U8DHK5</accession>
<keyword evidence="8" id="KW-0520">NAD</keyword>
<dbReference type="GO" id="GO:0106312">
    <property type="term" value="F:methylenetetrahydrofolate reductase (NADH) activity"/>
    <property type="evidence" value="ECO:0007669"/>
    <property type="project" value="UniProtKB-EC"/>
</dbReference>
<evidence type="ECO:0000256" key="2">
    <source>
        <dbReference type="ARBA" id="ARBA00004777"/>
    </source>
</evidence>
<gene>
    <name evidence="13" type="primary">metF</name>
    <name evidence="13" type="ORF">DD681_02820</name>
</gene>
<keyword evidence="5 12" id="KW-0285">Flavoprotein</keyword>
<dbReference type="InterPro" id="IPR003171">
    <property type="entry name" value="Mehydrof_redctse-like"/>
</dbReference>
<dbReference type="PANTHER" id="PTHR45754">
    <property type="entry name" value="METHYLENETETRAHYDROFOLATE REDUCTASE"/>
    <property type="match status" value="1"/>
</dbReference>
<dbReference type="GO" id="GO:0035999">
    <property type="term" value="P:tetrahydrofolate interconversion"/>
    <property type="evidence" value="ECO:0007669"/>
    <property type="project" value="UniProtKB-UniPathway"/>
</dbReference>
<dbReference type="InterPro" id="IPR004620">
    <property type="entry name" value="MTHF_reductase_bac"/>
</dbReference>
<dbReference type="Pfam" id="PF02219">
    <property type="entry name" value="MTHFR"/>
    <property type="match status" value="1"/>
</dbReference>
<dbReference type="AlphaFoldDB" id="A0A2U8DHK5"/>
<proteinExistence type="inferred from homology"/>
<keyword evidence="4" id="KW-0028">Amino-acid biosynthesis</keyword>
<evidence type="ECO:0000256" key="11">
    <source>
        <dbReference type="ARBA" id="ARBA00048628"/>
    </source>
</evidence>
<evidence type="ECO:0000256" key="7">
    <source>
        <dbReference type="ARBA" id="ARBA00023002"/>
    </source>
</evidence>
<evidence type="ECO:0000313" key="14">
    <source>
        <dbReference type="Proteomes" id="UP000244884"/>
    </source>
</evidence>
<keyword evidence="9" id="KW-0486">Methionine biosynthesis</keyword>
<reference evidence="13 14" key="1">
    <citation type="submission" date="2018-04" db="EMBL/GenBank/DDBJ databases">
        <title>Genome sequence of Buchnera aphidicola from Melaphis sacchari.</title>
        <authorList>
            <person name="Geib S.M."/>
            <person name="Palmer N.A."/>
            <person name="Sattler S.E."/>
            <person name="Sarath G."/>
        </authorList>
    </citation>
    <scope>NUCLEOTIDE SEQUENCE [LARGE SCALE GENOMIC DNA]</scope>
    <source>
        <strain evidence="13 14">LSU</strain>
    </source>
</reference>
<comment type="cofactor">
    <cofactor evidence="1 12">
        <name>FAD</name>
        <dbReference type="ChEBI" id="CHEBI:57692"/>
    </cofactor>
</comment>
<evidence type="ECO:0000313" key="13">
    <source>
        <dbReference type="EMBL" id="AWH90712.1"/>
    </source>
</evidence>
<dbReference type="InterPro" id="IPR029041">
    <property type="entry name" value="FAD-linked_oxidoreductase-like"/>
</dbReference>
<evidence type="ECO:0000256" key="12">
    <source>
        <dbReference type="RuleBase" id="RU003862"/>
    </source>
</evidence>
<dbReference type="GO" id="GO:0005829">
    <property type="term" value="C:cytosol"/>
    <property type="evidence" value="ECO:0007669"/>
    <property type="project" value="InterPro"/>
</dbReference>
<sequence>MNFLNKHYQETIHNRLESLKNTLQFSFEFFPPKNIDLENKLYLSILKLIKLNPSFFSVTHGANNGEEKKTYEIVQKIYKKTGVITAPHLTCVNNTPIELEKIARLYWKSGIRNIVALRGDAKNKMHKHIMYAADLVTFLKKIADFDISVAAYPERHPESDNMKDDILNLKKKIDAGANRAITQFFFNIDSYLNFRDQCIKNGINVEIIPGILPIYNFQQLKKFSTMTNVTIPKWIFKMFNKLEDDLTTQRLIGVNILIDIVKKLFTEGVKNFHFYSLNKSDVVYSTCYFLKSLSL</sequence>
<name>A0A2U8DHK5_9GAMM</name>
<protein>
    <recommendedName>
        <fullName evidence="12">Methylenetetrahydrofolate reductase</fullName>
        <ecNumber evidence="12">1.5.1.54</ecNumber>
    </recommendedName>
</protein>
<dbReference type="RefSeq" id="WP_158341487.1">
    <property type="nucleotide sequence ID" value="NZ_CP029161.1"/>
</dbReference>
<dbReference type="GO" id="GO:0071949">
    <property type="term" value="F:FAD binding"/>
    <property type="evidence" value="ECO:0007669"/>
    <property type="project" value="TreeGrafter"/>
</dbReference>
<evidence type="ECO:0000256" key="6">
    <source>
        <dbReference type="ARBA" id="ARBA00022827"/>
    </source>
</evidence>
<evidence type="ECO:0000256" key="4">
    <source>
        <dbReference type="ARBA" id="ARBA00022605"/>
    </source>
</evidence>
<dbReference type="Gene3D" id="3.20.20.220">
    <property type="match status" value="1"/>
</dbReference>
<comment type="catalytic activity">
    <reaction evidence="11">
        <text>(6S)-5-methyl-5,6,7,8-tetrahydrofolate + NAD(+) = (6R)-5,10-methylene-5,6,7,8-tetrahydrofolate + NADH + H(+)</text>
        <dbReference type="Rhea" id="RHEA:19821"/>
        <dbReference type="ChEBI" id="CHEBI:15378"/>
        <dbReference type="ChEBI" id="CHEBI:15636"/>
        <dbReference type="ChEBI" id="CHEBI:18608"/>
        <dbReference type="ChEBI" id="CHEBI:57540"/>
        <dbReference type="ChEBI" id="CHEBI:57945"/>
        <dbReference type="EC" id="1.5.1.54"/>
    </reaction>
    <physiologicalReaction direction="right-to-left" evidence="11">
        <dbReference type="Rhea" id="RHEA:19823"/>
    </physiologicalReaction>
</comment>
<evidence type="ECO:0000256" key="1">
    <source>
        <dbReference type="ARBA" id="ARBA00001974"/>
    </source>
</evidence>
<keyword evidence="6 12" id="KW-0274">FAD</keyword>
<dbReference type="NCBIfam" id="NF006950">
    <property type="entry name" value="PRK09432.1"/>
    <property type="match status" value="1"/>
</dbReference>
<comment type="pathway">
    <text evidence="2 12">One-carbon metabolism; tetrahydrofolate interconversion.</text>
</comment>
<dbReference type="EMBL" id="CP029161">
    <property type="protein sequence ID" value="AWH90712.1"/>
    <property type="molecule type" value="Genomic_DNA"/>
</dbReference>
<evidence type="ECO:0000256" key="8">
    <source>
        <dbReference type="ARBA" id="ARBA00023027"/>
    </source>
</evidence>
<dbReference type="OrthoDB" id="9812555at2"/>
<dbReference type="Proteomes" id="UP000244884">
    <property type="component" value="Chromosome"/>
</dbReference>
<evidence type="ECO:0000256" key="10">
    <source>
        <dbReference type="ARBA" id="ARBA00034478"/>
    </source>
</evidence>
<dbReference type="EC" id="1.5.1.54" evidence="12"/>